<dbReference type="SUPFAM" id="SSF51261">
    <property type="entry name" value="Duplicated hybrid motif"/>
    <property type="match status" value="1"/>
</dbReference>
<dbReference type="InterPro" id="IPR011055">
    <property type="entry name" value="Dup_hybrid_motif"/>
</dbReference>
<dbReference type="AlphaFoldDB" id="A0A060BZ95"/>
<evidence type="ECO:0000313" key="2">
    <source>
        <dbReference type="EMBL" id="AIA86115.1"/>
    </source>
</evidence>
<evidence type="ECO:0000259" key="1">
    <source>
        <dbReference type="Pfam" id="PF01551"/>
    </source>
</evidence>
<dbReference type="Pfam" id="PF01551">
    <property type="entry name" value="Peptidase_M23"/>
    <property type="match status" value="1"/>
</dbReference>
<dbReference type="InterPro" id="IPR050570">
    <property type="entry name" value="Cell_wall_metabolism_enzyme"/>
</dbReference>
<accession>A0A060BZ95</accession>
<reference evidence="2" key="1">
    <citation type="journal article" date="2013" name="Environ. Microbiol.">
        <title>Seasonally variable intestinal metagenomes of the red palm weevil (Rhynchophorus ferrugineus).</title>
        <authorList>
            <person name="Jia S."/>
            <person name="Zhang X."/>
            <person name="Zhang G."/>
            <person name="Yin A."/>
            <person name="Zhang S."/>
            <person name="Li F."/>
            <person name="Wang L."/>
            <person name="Zhao D."/>
            <person name="Yun Q."/>
            <person name="Tala"/>
            <person name="Wang J."/>
            <person name="Sun G."/>
            <person name="Baabdullah M."/>
            <person name="Yu X."/>
            <person name="Hu S."/>
            <person name="Al-Mssallem I.S."/>
            <person name="Yu J."/>
        </authorList>
    </citation>
    <scope>NUCLEOTIDE SEQUENCE</scope>
</reference>
<dbReference type="PANTHER" id="PTHR21666">
    <property type="entry name" value="PEPTIDASE-RELATED"/>
    <property type="match status" value="1"/>
</dbReference>
<dbReference type="EMBL" id="KF118851">
    <property type="protein sequence ID" value="AIA86115.1"/>
    <property type="molecule type" value="Genomic_DNA"/>
</dbReference>
<protein>
    <submittedName>
        <fullName evidence="2">CAZy families CBM50 protein</fullName>
    </submittedName>
</protein>
<feature type="non-terminal residue" evidence="2">
    <location>
        <position position="148"/>
    </location>
</feature>
<name>A0A060BZ95_9BACT</name>
<organism evidence="2">
    <name type="scientific">uncultured Thermosipho sp</name>
    <dbReference type="NCBI Taxonomy" id="481170"/>
    <lineage>
        <taxon>Bacteria</taxon>
        <taxon>Thermotogati</taxon>
        <taxon>Thermotogota</taxon>
        <taxon>Thermotogae</taxon>
        <taxon>Thermotogales</taxon>
        <taxon>Fervidobacteriaceae</taxon>
        <taxon>Thermosipho</taxon>
        <taxon>environmental samples</taxon>
    </lineage>
</organism>
<dbReference type="InterPro" id="IPR016047">
    <property type="entry name" value="M23ase_b-sheet_dom"/>
</dbReference>
<dbReference type="PANTHER" id="PTHR21666:SF286">
    <property type="entry name" value="LIPOPROTEIN NLPD"/>
    <property type="match status" value="1"/>
</dbReference>
<sequence length="148" mass="16544">RQTERQLRTMLSMAPAANEHAVEGVGGATEQERLDFKTVIEKKASEISERIFHKRMTELGDQTRQSLASFREISWYVTNQRAVERATPSIWPADGRLASNFGYRVSPIRRGVVEFHSGVDIGNKPDSPIYSAADGVVRYAGWGKGYGQ</sequence>
<dbReference type="GO" id="GO:0004222">
    <property type="term" value="F:metalloendopeptidase activity"/>
    <property type="evidence" value="ECO:0007669"/>
    <property type="project" value="TreeGrafter"/>
</dbReference>
<feature type="domain" description="M23ase beta-sheet core" evidence="1">
    <location>
        <begin position="115"/>
        <end position="148"/>
    </location>
</feature>
<dbReference type="CDD" id="cd12797">
    <property type="entry name" value="M23_peptidase"/>
    <property type="match status" value="1"/>
</dbReference>
<proteinExistence type="predicted"/>
<dbReference type="Gene3D" id="2.70.70.10">
    <property type="entry name" value="Glucose Permease (Domain IIA)"/>
    <property type="match status" value="1"/>
</dbReference>
<feature type="non-terminal residue" evidence="2">
    <location>
        <position position="1"/>
    </location>
</feature>